<organism evidence="1 2">
    <name type="scientific">Steinernema hermaphroditum</name>
    <dbReference type="NCBI Taxonomy" id="289476"/>
    <lineage>
        <taxon>Eukaryota</taxon>
        <taxon>Metazoa</taxon>
        <taxon>Ecdysozoa</taxon>
        <taxon>Nematoda</taxon>
        <taxon>Chromadorea</taxon>
        <taxon>Rhabditida</taxon>
        <taxon>Tylenchina</taxon>
        <taxon>Panagrolaimomorpha</taxon>
        <taxon>Strongyloidoidea</taxon>
        <taxon>Steinernematidae</taxon>
        <taxon>Steinernema</taxon>
    </lineage>
</organism>
<dbReference type="EMBL" id="JAUCMV010000005">
    <property type="protein sequence ID" value="KAK0398168.1"/>
    <property type="molecule type" value="Genomic_DNA"/>
</dbReference>
<evidence type="ECO:0000313" key="2">
    <source>
        <dbReference type="Proteomes" id="UP001175271"/>
    </source>
</evidence>
<dbReference type="AlphaFoldDB" id="A0AA39H2S4"/>
<keyword evidence="2" id="KW-1185">Reference proteome</keyword>
<reference evidence="1" key="1">
    <citation type="submission" date="2023-06" db="EMBL/GenBank/DDBJ databases">
        <title>Genomic analysis of the entomopathogenic nematode Steinernema hermaphroditum.</title>
        <authorList>
            <person name="Schwarz E.M."/>
            <person name="Heppert J.K."/>
            <person name="Baniya A."/>
            <person name="Schwartz H.T."/>
            <person name="Tan C.-H."/>
            <person name="Antoshechkin I."/>
            <person name="Sternberg P.W."/>
            <person name="Goodrich-Blair H."/>
            <person name="Dillman A.R."/>
        </authorList>
    </citation>
    <scope>NUCLEOTIDE SEQUENCE</scope>
    <source>
        <strain evidence="1">PS9179</strain>
        <tissue evidence="1">Whole animal</tissue>
    </source>
</reference>
<proteinExistence type="predicted"/>
<comment type="caution">
    <text evidence="1">The sequence shown here is derived from an EMBL/GenBank/DDBJ whole genome shotgun (WGS) entry which is preliminary data.</text>
</comment>
<sequence length="127" mass="14545">MSDTYWNQTDYSPPSLFALASKVVMDNKIPLTKLVEEKSMDKETALRAVRESAWAEFQTKFGRICWIPKQCIVLTEDNRLNEIESFHEAGTEGKVNRNFLLPEMMQEPSPLDSLIHMFCGGKCNIRG</sequence>
<dbReference type="Proteomes" id="UP001175271">
    <property type="component" value="Unassembled WGS sequence"/>
</dbReference>
<gene>
    <name evidence="1" type="ORF">QR680_002457</name>
</gene>
<accession>A0AA39H2S4</accession>
<evidence type="ECO:0000313" key="1">
    <source>
        <dbReference type="EMBL" id="KAK0398168.1"/>
    </source>
</evidence>
<name>A0AA39H2S4_9BILA</name>
<protein>
    <submittedName>
        <fullName evidence="1">Uncharacterized protein</fullName>
    </submittedName>
</protein>